<reference evidence="1 2" key="1">
    <citation type="journal article" date="2013" name="Nat. Commun.">
        <title>Genome sequence and functional genomic analysis of the oil-degrading bacterium Oleispira antarctica.</title>
        <authorList>
            <person name="Kube M."/>
            <person name="Chernikova T.N."/>
            <person name="Al-Ramahi Y."/>
            <person name="Beloqui A."/>
            <person name="Lopez-Cortez N."/>
            <person name="Guazzaroni M.E."/>
            <person name="Heipieper H.J."/>
            <person name="Klages S."/>
            <person name="Kotsyurbenko O.R."/>
            <person name="Langer I."/>
            <person name="Nechitaylo T.Y."/>
            <person name="Lunsdorf H."/>
            <person name="Fernandez M."/>
            <person name="Juarez S."/>
            <person name="Ciordia S."/>
            <person name="Singer A."/>
            <person name="Kagan O."/>
            <person name="Egorova O."/>
            <person name="Petit P.A."/>
            <person name="Stogios P."/>
            <person name="Kim Y."/>
            <person name="Tchigvintsev A."/>
            <person name="Flick R."/>
            <person name="Denaro R."/>
            <person name="Genovese M."/>
            <person name="Albar J.P."/>
            <person name="Reva O.N."/>
            <person name="Martinez-Gomariz M."/>
            <person name="Tran H."/>
            <person name="Ferrer M."/>
            <person name="Savchenko A."/>
            <person name="Yakunin A.F."/>
            <person name="Yakimov M.M."/>
            <person name="Golyshina O.V."/>
            <person name="Reinhardt R."/>
            <person name="Golyshin P.N."/>
        </authorList>
    </citation>
    <scope>NUCLEOTIDE SEQUENCE [LARGE SCALE GENOMIC DNA]</scope>
</reference>
<accession>R4YN58</accession>
<dbReference type="OrthoDB" id="6505430at2"/>
<keyword evidence="2" id="KW-1185">Reference proteome</keyword>
<name>R4YN58_OLEAN</name>
<dbReference type="AlphaFoldDB" id="R4YN58"/>
<evidence type="ECO:0000313" key="1">
    <source>
        <dbReference type="EMBL" id="CCK74513.1"/>
    </source>
</evidence>
<proteinExistence type="predicted"/>
<dbReference type="Proteomes" id="UP000032749">
    <property type="component" value="Chromosome"/>
</dbReference>
<organism evidence="1 2">
    <name type="scientific">Oleispira antarctica RB-8</name>
    <dbReference type="NCBI Taxonomy" id="698738"/>
    <lineage>
        <taxon>Bacteria</taxon>
        <taxon>Pseudomonadati</taxon>
        <taxon>Pseudomonadota</taxon>
        <taxon>Gammaproteobacteria</taxon>
        <taxon>Oceanospirillales</taxon>
        <taxon>Oceanospirillaceae</taxon>
        <taxon>Oleispira</taxon>
    </lineage>
</organism>
<dbReference type="HOGENOM" id="CLU_1057114_0_0_6"/>
<dbReference type="KEGG" id="oai:OLEAN_C03370"/>
<dbReference type="Pfam" id="PF19924">
    <property type="entry name" value="DUF6387"/>
    <property type="match status" value="1"/>
</dbReference>
<dbReference type="STRING" id="698738.OLEAN_C03370"/>
<sequence>MSTIKTIKDLPSWFSLDNYRNLDSSEEALLSLIAEREVRFHILGGGASFTHNETFMTHIRKLGMERDSSISTPANYVSWNNGFPQLNPEENPTCREYLPEGEAVQAFSLVDIHQMGLEAEVFLDNLPLDEDCVKSYDSLARHTVGKNKLSLSINLHLPDYQIIEELKKLLPQYREYLESPGPRKQYKRADLSKILSYKILPLADLTLWAKAEGKHIPLSVLAVSLFPDGSRGEEDIRKTVIPFMEKVMSHQYIYEWKSSFLGK</sequence>
<dbReference type="InterPro" id="IPR045664">
    <property type="entry name" value="DUF6387"/>
</dbReference>
<evidence type="ECO:0000313" key="2">
    <source>
        <dbReference type="Proteomes" id="UP000032749"/>
    </source>
</evidence>
<dbReference type="EMBL" id="FO203512">
    <property type="protein sequence ID" value="CCK74513.1"/>
    <property type="molecule type" value="Genomic_DNA"/>
</dbReference>
<protein>
    <submittedName>
        <fullName evidence="1">Uncharacterized protein</fullName>
    </submittedName>
</protein>
<gene>
    <name evidence="1" type="ORF">OLEAN_C03370</name>
</gene>